<dbReference type="InterPro" id="IPR032675">
    <property type="entry name" value="LRR_dom_sf"/>
</dbReference>
<dbReference type="AlphaFoldDB" id="A0A395HRD7"/>
<dbReference type="SUPFAM" id="SSF52047">
    <property type="entry name" value="RNI-like"/>
    <property type="match status" value="1"/>
</dbReference>
<dbReference type="GeneID" id="37204368"/>
<gene>
    <name evidence="1" type="ORF">BO97DRAFT_471856</name>
</gene>
<name>A0A395HRD7_ASPHC</name>
<protein>
    <recommendedName>
        <fullName evidence="3">F-box domain-containing protein</fullName>
    </recommendedName>
</protein>
<dbReference type="VEuPathDB" id="FungiDB:BO97DRAFT_471856"/>
<evidence type="ECO:0000313" key="2">
    <source>
        <dbReference type="Proteomes" id="UP000248961"/>
    </source>
</evidence>
<evidence type="ECO:0008006" key="3">
    <source>
        <dbReference type="Google" id="ProtNLM"/>
    </source>
</evidence>
<dbReference type="STRING" id="1450537.A0A395HRD7"/>
<evidence type="ECO:0000313" key="1">
    <source>
        <dbReference type="EMBL" id="RAL10136.1"/>
    </source>
</evidence>
<sequence>MLLIFRLFMEQLWPDLRPADLAVLARVSRDFNDLVNPYLYHTVRFHSPGTINVHDNLLLKLDTFGDPRFSKMGYIKRVIVSGTWYETYASIDSHLAPHKILSPAARMLSAILCSCVARMPNLEEFIWDMQVSMTQHLVSNLVLQPMLRALHLRMGTDCTPKPFFRPPLKMNLSVHLNALSLIQIDDIEVMKSVGSAISSATNLAHLSIWADDNSELSLSSLFESWPMQLPSQLHLLDLRGFAALGVTPTDFWATMRPAKLREVTLELGGRSPVTSFQDFWDAGLEAGLRPVHLTTNIADDTIETFLRSFSGLEVFHVSPSKIPGRTAASVSLLDALEKQHSTTLRVLGLNLLCHETRPCSCVAMLHLIAHSLPLLEELRIQQNKIDTQAIKAALTVPRLRVLYIDRGDDVLATTQFLSIAEYFLGDGYANQLKYIAFDGGPAHKYLRRARRFSNGVCLVGYLPDTTLLHEKNFDWVRIPY</sequence>
<dbReference type="EMBL" id="KZ824297">
    <property type="protein sequence ID" value="RAL10136.1"/>
    <property type="molecule type" value="Genomic_DNA"/>
</dbReference>
<accession>A0A395HRD7</accession>
<dbReference type="RefSeq" id="XP_025549290.1">
    <property type="nucleotide sequence ID" value="XM_025700079.1"/>
</dbReference>
<dbReference type="Gene3D" id="3.80.10.10">
    <property type="entry name" value="Ribonuclease Inhibitor"/>
    <property type="match status" value="1"/>
</dbReference>
<proteinExistence type="predicted"/>
<dbReference type="OrthoDB" id="4461187at2759"/>
<reference evidence="1 2" key="1">
    <citation type="submission" date="2018-02" db="EMBL/GenBank/DDBJ databases">
        <title>The genomes of Aspergillus section Nigri reveals drivers in fungal speciation.</title>
        <authorList>
            <consortium name="DOE Joint Genome Institute"/>
            <person name="Vesth T.C."/>
            <person name="Nybo J."/>
            <person name="Theobald S."/>
            <person name="Brandl J."/>
            <person name="Frisvad J.C."/>
            <person name="Nielsen K.F."/>
            <person name="Lyhne E.K."/>
            <person name="Kogle M.E."/>
            <person name="Kuo A."/>
            <person name="Riley R."/>
            <person name="Clum A."/>
            <person name="Nolan M."/>
            <person name="Lipzen A."/>
            <person name="Salamov A."/>
            <person name="Henrissat B."/>
            <person name="Wiebenga A."/>
            <person name="De vries R.P."/>
            <person name="Grigoriev I.V."/>
            <person name="Mortensen U.H."/>
            <person name="Andersen M.R."/>
            <person name="Baker S.E."/>
        </authorList>
    </citation>
    <scope>NUCLEOTIDE SEQUENCE [LARGE SCALE GENOMIC DNA]</scope>
    <source>
        <strain evidence="1 2">CBS 101889</strain>
    </source>
</reference>
<keyword evidence="2" id="KW-1185">Reference proteome</keyword>
<dbReference type="Proteomes" id="UP000248961">
    <property type="component" value="Unassembled WGS sequence"/>
</dbReference>
<organism evidence="1 2">
    <name type="scientific">Aspergillus homomorphus (strain CBS 101889)</name>
    <dbReference type="NCBI Taxonomy" id="1450537"/>
    <lineage>
        <taxon>Eukaryota</taxon>
        <taxon>Fungi</taxon>
        <taxon>Dikarya</taxon>
        <taxon>Ascomycota</taxon>
        <taxon>Pezizomycotina</taxon>
        <taxon>Eurotiomycetes</taxon>
        <taxon>Eurotiomycetidae</taxon>
        <taxon>Eurotiales</taxon>
        <taxon>Aspergillaceae</taxon>
        <taxon>Aspergillus</taxon>
        <taxon>Aspergillus subgen. Circumdati</taxon>
    </lineage>
</organism>